<reference evidence="1 2" key="1">
    <citation type="submission" date="2023-01" db="EMBL/GenBank/DDBJ databases">
        <title>Novel diversity within Roseofilum (Cyanobacteria; Desertifilaceae) from marine benthic mats with descriptions of four novel species.</title>
        <authorList>
            <person name="Wang Y."/>
            <person name="Berthold D.E."/>
            <person name="Hu J."/>
            <person name="Lefler F.W."/>
            <person name="Laughinghouse H.D. IV."/>
        </authorList>
    </citation>
    <scope>NUCLEOTIDE SEQUENCE [LARGE SCALE GENOMIC DNA]</scope>
    <source>
        <strain evidence="1 2">BLCC-M154</strain>
    </source>
</reference>
<name>A0ABT7AP20_9CYAN</name>
<organism evidence="1 2">
    <name type="scientific">Roseofilum acuticapitatum BLCC-M154</name>
    <dbReference type="NCBI Taxonomy" id="3022444"/>
    <lineage>
        <taxon>Bacteria</taxon>
        <taxon>Bacillati</taxon>
        <taxon>Cyanobacteriota</taxon>
        <taxon>Cyanophyceae</taxon>
        <taxon>Desertifilales</taxon>
        <taxon>Desertifilaceae</taxon>
        <taxon>Roseofilum</taxon>
        <taxon>Roseofilum acuticapitatum</taxon>
    </lineage>
</organism>
<evidence type="ECO:0000313" key="1">
    <source>
        <dbReference type="EMBL" id="MDJ1168640.1"/>
    </source>
</evidence>
<dbReference type="RefSeq" id="WP_283752400.1">
    <property type="nucleotide sequence ID" value="NZ_JAQOSP010000028.1"/>
</dbReference>
<keyword evidence="2" id="KW-1185">Reference proteome</keyword>
<comment type="caution">
    <text evidence="1">The sequence shown here is derived from an EMBL/GenBank/DDBJ whole genome shotgun (WGS) entry which is preliminary data.</text>
</comment>
<proteinExistence type="predicted"/>
<gene>
    <name evidence="1" type="ORF">PMG71_04285</name>
</gene>
<dbReference type="Proteomes" id="UP001235303">
    <property type="component" value="Unassembled WGS sequence"/>
</dbReference>
<accession>A0ABT7AP20</accession>
<dbReference type="EMBL" id="JAQOSP010000028">
    <property type="protein sequence ID" value="MDJ1168640.1"/>
    <property type="molecule type" value="Genomic_DNA"/>
</dbReference>
<sequence>MIDLQLMLAPDQTLATNLLERSRFFVSQIETYIEQWKLNP</sequence>
<protein>
    <submittedName>
        <fullName evidence="1">Uncharacterized protein</fullName>
    </submittedName>
</protein>
<evidence type="ECO:0000313" key="2">
    <source>
        <dbReference type="Proteomes" id="UP001235303"/>
    </source>
</evidence>